<reference evidence="2" key="1">
    <citation type="journal article" date="2017" name="Nat. Ecol. Evol.">
        <title>Genome expansion and lineage-specific genetic innovations in the forest pathogenic fungi Armillaria.</title>
        <authorList>
            <person name="Sipos G."/>
            <person name="Prasanna A.N."/>
            <person name="Walter M.C."/>
            <person name="O'Connor E."/>
            <person name="Balint B."/>
            <person name="Krizsan K."/>
            <person name="Kiss B."/>
            <person name="Hess J."/>
            <person name="Varga T."/>
            <person name="Slot J."/>
            <person name="Riley R."/>
            <person name="Boka B."/>
            <person name="Rigling D."/>
            <person name="Barry K."/>
            <person name="Lee J."/>
            <person name="Mihaltcheva S."/>
            <person name="LaButti K."/>
            <person name="Lipzen A."/>
            <person name="Waldron R."/>
            <person name="Moloney N.M."/>
            <person name="Sperisen C."/>
            <person name="Kredics L."/>
            <person name="Vagvoelgyi C."/>
            <person name="Patrignani A."/>
            <person name="Fitzpatrick D."/>
            <person name="Nagy I."/>
            <person name="Doyle S."/>
            <person name="Anderson J.B."/>
            <person name="Grigoriev I.V."/>
            <person name="Gueldener U."/>
            <person name="Muensterkoetter M."/>
            <person name="Nagy L.G."/>
        </authorList>
    </citation>
    <scope>NUCLEOTIDE SEQUENCE [LARGE SCALE GENOMIC DNA]</scope>
    <source>
        <strain evidence="2">28-4</strain>
    </source>
</reference>
<accession>A0A2H3C7Z1</accession>
<name>A0A2H3C7Z1_9AGAR</name>
<protein>
    <submittedName>
        <fullName evidence="1">Uncharacterized protein</fullName>
    </submittedName>
</protein>
<dbReference type="Proteomes" id="UP000218334">
    <property type="component" value="Unassembled WGS sequence"/>
</dbReference>
<evidence type="ECO:0000313" key="1">
    <source>
        <dbReference type="EMBL" id="PBK75362.1"/>
    </source>
</evidence>
<dbReference type="AlphaFoldDB" id="A0A2H3C7Z1"/>
<organism evidence="1 2">
    <name type="scientific">Armillaria solidipes</name>
    <dbReference type="NCBI Taxonomy" id="1076256"/>
    <lineage>
        <taxon>Eukaryota</taxon>
        <taxon>Fungi</taxon>
        <taxon>Dikarya</taxon>
        <taxon>Basidiomycota</taxon>
        <taxon>Agaricomycotina</taxon>
        <taxon>Agaricomycetes</taxon>
        <taxon>Agaricomycetidae</taxon>
        <taxon>Agaricales</taxon>
        <taxon>Marasmiineae</taxon>
        <taxon>Physalacriaceae</taxon>
        <taxon>Armillaria</taxon>
    </lineage>
</organism>
<gene>
    <name evidence="1" type="ORF">ARMSODRAFT_877262</name>
</gene>
<keyword evidence="2" id="KW-1185">Reference proteome</keyword>
<dbReference type="EMBL" id="KZ293417">
    <property type="protein sequence ID" value="PBK75362.1"/>
    <property type="molecule type" value="Genomic_DNA"/>
</dbReference>
<evidence type="ECO:0000313" key="2">
    <source>
        <dbReference type="Proteomes" id="UP000218334"/>
    </source>
</evidence>
<sequence>MHINTFSGPIHHAQQLVSHFYDFRITRSLLFSNDIFKTLLQLPINQPICGFYYTDFPLWKLGYLLDENWVEEDVINAAAELCYFCMFAQLPTGAIVNHFFLPKFFSTELELCFHDGQVTLQLATLYHHIWYMDGLLQISFLH</sequence>
<proteinExistence type="predicted"/>
<dbReference type="STRING" id="1076256.A0A2H3C7Z1"/>